<evidence type="ECO:0000256" key="1">
    <source>
        <dbReference type="ARBA" id="ARBA00023125"/>
    </source>
</evidence>
<dbReference type="InterPro" id="IPR010982">
    <property type="entry name" value="Lambda_DNA-bd_dom_sf"/>
</dbReference>
<dbReference type="InterPro" id="IPR001387">
    <property type="entry name" value="Cro/C1-type_HTH"/>
</dbReference>
<reference evidence="4 5" key="1">
    <citation type="submission" date="2015-10" db="EMBL/GenBank/DDBJ databases">
        <title>Erysipelothrix larvae sp. LV19 isolated from the larval gut of the rhinoceros beetle, Trypoxylus dichotomus.</title>
        <authorList>
            <person name="Lim S."/>
            <person name="Kim B.-C."/>
        </authorList>
    </citation>
    <scope>NUCLEOTIDE SEQUENCE [LARGE SCALE GENOMIC DNA]</scope>
    <source>
        <strain evidence="4 5">LV19</strain>
    </source>
</reference>
<evidence type="ECO:0000313" key="4">
    <source>
        <dbReference type="EMBL" id="AMC93079.1"/>
    </source>
</evidence>
<dbReference type="PROSITE" id="PS50943">
    <property type="entry name" value="HTH_CROC1"/>
    <property type="match status" value="1"/>
</dbReference>
<feature type="transmembrane region" description="Helical" evidence="2">
    <location>
        <begin position="132"/>
        <end position="154"/>
    </location>
</feature>
<dbReference type="CDD" id="cd00093">
    <property type="entry name" value="HTH_XRE"/>
    <property type="match status" value="1"/>
</dbReference>
<dbReference type="RefSeq" id="WP_067631505.1">
    <property type="nucleotide sequence ID" value="NZ_CP013213.1"/>
</dbReference>
<dbReference type="PANTHER" id="PTHR46558">
    <property type="entry name" value="TRACRIPTIONAL REGULATORY PROTEIN-RELATED-RELATED"/>
    <property type="match status" value="1"/>
</dbReference>
<gene>
    <name evidence="4" type="ORF">AOC36_03525</name>
</gene>
<evidence type="ECO:0000313" key="5">
    <source>
        <dbReference type="Proteomes" id="UP000063781"/>
    </source>
</evidence>
<keyword evidence="2" id="KW-0812">Transmembrane</keyword>
<dbReference type="AlphaFoldDB" id="A0A0X8GZ75"/>
<dbReference type="GO" id="GO:0003677">
    <property type="term" value="F:DNA binding"/>
    <property type="evidence" value="ECO:0007669"/>
    <property type="project" value="UniProtKB-KW"/>
</dbReference>
<evidence type="ECO:0000259" key="3">
    <source>
        <dbReference type="PROSITE" id="PS50943"/>
    </source>
</evidence>
<dbReference type="SMART" id="SM00530">
    <property type="entry name" value="HTH_XRE"/>
    <property type="match status" value="1"/>
</dbReference>
<protein>
    <recommendedName>
        <fullName evidence="3">HTH cro/C1-type domain-containing protein</fullName>
    </recommendedName>
</protein>
<organism evidence="4 5">
    <name type="scientific">Erysipelothrix larvae</name>
    <dbReference type="NCBI Taxonomy" id="1514105"/>
    <lineage>
        <taxon>Bacteria</taxon>
        <taxon>Bacillati</taxon>
        <taxon>Bacillota</taxon>
        <taxon>Erysipelotrichia</taxon>
        <taxon>Erysipelotrichales</taxon>
        <taxon>Erysipelotrichaceae</taxon>
        <taxon>Erysipelothrix</taxon>
    </lineage>
</organism>
<feature type="transmembrane region" description="Helical" evidence="2">
    <location>
        <begin position="102"/>
        <end position="120"/>
    </location>
</feature>
<keyword evidence="2" id="KW-0472">Membrane</keyword>
<dbReference type="Proteomes" id="UP000063781">
    <property type="component" value="Chromosome"/>
</dbReference>
<sequence length="176" mass="20857">MNQQKIGEFLKRLRQEKALTQEQFSELLNVSRRTVSRWETGSNLPDISILIELADFFEVDLREILDGERKSERMNKELEETVHKVVDYSKTQQEKLNKRMHLLFMMGLMTFLIFCAMYFGKIDSKTRTYEHVSGFLLGVSLGVMIIGVMMTSKFSSQIRNYKMRILQHRRTDNYEK</sequence>
<accession>A0A0X8GZ75</accession>
<dbReference type="STRING" id="1514105.AOC36_03525"/>
<keyword evidence="2" id="KW-1133">Transmembrane helix</keyword>
<keyword evidence="1" id="KW-0238">DNA-binding</keyword>
<dbReference type="Pfam" id="PF01381">
    <property type="entry name" value="HTH_3"/>
    <property type="match status" value="1"/>
</dbReference>
<dbReference type="OrthoDB" id="9813152at2"/>
<dbReference type="SUPFAM" id="SSF47413">
    <property type="entry name" value="lambda repressor-like DNA-binding domains"/>
    <property type="match status" value="1"/>
</dbReference>
<keyword evidence="5" id="KW-1185">Reference proteome</keyword>
<dbReference type="Gene3D" id="1.10.260.40">
    <property type="entry name" value="lambda repressor-like DNA-binding domains"/>
    <property type="match status" value="1"/>
</dbReference>
<proteinExistence type="predicted"/>
<dbReference type="KEGG" id="erl:AOC36_03525"/>
<feature type="domain" description="HTH cro/C1-type" evidence="3">
    <location>
        <begin position="10"/>
        <end position="64"/>
    </location>
</feature>
<name>A0A0X8GZ75_9FIRM</name>
<dbReference type="EMBL" id="CP013213">
    <property type="protein sequence ID" value="AMC93079.1"/>
    <property type="molecule type" value="Genomic_DNA"/>
</dbReference>
<dbReference type="PANTHER" id="PTHR46558:SF11">
    <property type="entry name" value="HTH-TYPE TRANSCRIPTIONAL REGULATOR XRE"/>
    <property type="match status" value="1"/>
</dbReference>
<evidence type="ECO:0000256" key="2">
    <source>
        <dbReference type="SAM" id="Phobius"/>
    </source>
</evidence>